<protein>
    <submittedName>
        <fullName evidence="1">Uncharacterized protein</fullName>
    </submittedName>
</protein>
<keyword evidence="2" id="KW-1185">Reference proteome</keyword>
<dbReference type="RefSeq" id="WP_244148653.1">
    <property type="nucleotide sequence ID" value="NZ_FMXO01000005.1"/>
</dbReference>
<organism evidence="1 2">
    <name type="scientific">Desulfonatronum thiosulfatophilum</name>
    <dbReference type="NCBI Taxonomy" id="617002"/>
    <lineage>
        <taxon>Bacteria</taxon>
        <taxon>Pseudomonadati</taxon>
        <taxon>Thermodesulfobacteriota</taxon>
        <taxon>Desulfovibrionia</taxon>
        <taxon>Desulfovibrionales</taxon>
        <taxon>Desulfonatronaceae</taxon>
        <taxon>Desulfonatronum</taxon>
    </lineage>
</organism>
<evidence type="ECO:0000313" key="2">
    <source>
        <dbReference type="Proteomes" id="UP000198771"/>
    </source>
</evidence>
<sequence>MEMPAVTSVVMETQKIQQAEPNQREGNSQADAMKNIRKARLQRQVLQDPAILSKLVAMETTPVYNAKGDVVQAVSGASLES</sequence>
<reference evidence="1 2" key="1">
    <citation type="submission" date="2016-10" db="EMBL/GenBank/DDBJ databases">
        <authorList>
            <person name="de Groot N.N."/>
        </authorList>
    </citation>
    <scope>NUCLEOTIDE SEQUENCE [LARGE SCALE GENOMIC DNA]</scope>
    <source>
        <strain evidence="1 2">ASO4-2</strain>
    </source>
</reference>
<gene>
    <name evidence="1" type="ORF">SAMN05660653_01131</name>
</gene>
<evidence type="ECO:0000313" key="1">
    <source>
        <dbReference type="EMBL" id="SDB23096.1"/>
    </source>
</evidence>
<proteinExistence type="predicted"/>
<dbReference type="EMBL" id="FMXO01000005">
    <property type="protein sequence ID" value="SDB23096.1"/>
    <property type="molecule type" value="Genomic_DNA"/>
</dbReference>
<name>A0A1G6BR61_9BACT</name>
<dbReference type="STRING" id="617002.SAMN05660653_01131"/>
<accession>A0A1G6BR61</accession>
<dbReference type="AlphaFoldDB" id="A0A1G6BR61"/>
<dbReference type="Proteomes" id="UP000198771">
    <property type="component" value="Unassembled WGS sequence"/>
</dbReference>